<evidence type="ECO:0000256" key="1">
    <source>
        <dbReference type="SAM" id="MobiDB-lite"/>
    </source>
</evidence>
<keyword evidence="3" id="KW-1185">Reference proteome</keyword>
<name>A0A182LXK7_9DIPT</name>
<feature type="compositionally biased region" description="Polar residues" evidence="1">
    <location>
        <begin position="56"/>
        <end position="66"/>
    </location>
</feature>
<feature type="region of interest" description="Disordered" evidence="1">
    <location>
        <begin position="48"/>
        <end position="68"/>
    </location>
</feature>
<organism evidence="2 3">
    <name type="scientific">Anopheles culicifacies</name>
    <dbReference type="NCBI Taxonomy" id="139723"/>
    <lineage>
        <taxon>Eukaryota</taxon>
        <taxon>Metazoa</taxon>
        <taxon>Ecdysozoa</taxon>
        <taxon>Arthropoda</taxon>
        <taxon>Hexapoda</taxon>
        <taxon>Insecta</taxon>
        <taxon>Pterygota</taxon>
        <taxon>Neoptera</taxon>
        <taxon>Endopterygota</taxon>
        <taxon>Diptera</taxon>
        <taxon>Nematocera</taxon>
        <taxon>Culicoidea</taxon>
        <taxon>Culicidae</taxon>
        <taxon>Anophelinae</taxon>
        <taxon>Anopheles</taxon>
        <taxon>culicifacies species complex</taxon>
    </lineage>
</organism>
<proteinExistence type="predicted"/>
<sequence length="184" mass="20596">MNVPVNVQDTRHNLSVADGNSTEEGDSVSGGRNPAMTGVGCYKNYKHSAGSRKRVNSQNESFSQPMGASLDTEAAPPYSPSMQHHNMALDMDANEEQQLIMQETPHHEPPVMMATRAYYDCDCNFAPHSPYYMPQNAPCLHYDDQLPHYTELSHQLSRSNHITTNFQSPQECHTECIPLRSKSV</sequence>
<reference evidence="3" key="1">
    <citation type="submission" date="2013-09" db="EMBL/GenBank/DDBJ databases">
        <title>The Genome Sequence of Anopheles culicifacies species A.</title>
        <authorList>
            <consortium name="The Broad Institute Genomics Platform"/>
            <person name="Neafsey D.E."/>
            <person name="Besansky N."/>
            <person name="Howell P."/>
            <person name="Walton C."/>
            <person name="Young S.K."/>
            <person name="Zeng Q."/>
            <person name="Gargeya S."/>
            <person name="Fitzgerald M."/>
            <person name="Haas B."/>
            <person name="Abouelleil A."/>
            <person name="Allen A.W."/>
            <person name="Alvarado L."/>
            <person name="Arachchi H.M."/>
            <person name="Berlin A.M."/>
            <person name="Chapman S.B."/>
            <person name="Gainer-Dewar J."/>
            <person name="Goldberg J."/>
            <person name="Griggs A."/>
            <person name="Gujja S."/>
            <person name="Hansen M."/>
            <person name="Howarth C."/>
            <person name="Imamovic A."/>
            <person name="Ireland A."/>
            <person name="Larimer J."/>
            <person name="McCowan C."/>
            <person name="Murphy C."/>
            <person name="Pearson M."/>
            <person name="Poon T.W."/>
            <person name="Priest M."/>
            <person name="Roberts A."/>
            <person name="Saif S."/>
            <person name="Shea T."/>
            <person name="Sisk P."/>
            <person name="Sykes S."/>
            <person name="Wortman J."/>
            <person name="Nusbaum C."/>
            <person name="Birren B."/>
        </authorList>
    </citation>
    <scope>NUCLEOTIDE SEQUENCE [LARGE SCALE GENOMIC DNA]</scope>
    <source>
        <strain evidence="3">A-37</strain>
    </source>
</reference>
<dbReference type="EMBL" id="AXCM01007438">
    <property type="status" value="NOT_ANNOTATED_CDS"/>
    <property type="molecule type" value="Genomic_DNA"/>
</dbReference>
<dbReference type="VEuPathDB" id="VectorBase:ACUA004381"/>
<accession>A0A182LXK7</accession>
<dbReference type="Proteomes" id="UP000075883">
    <property type="component" value="Unassembled WGS sequence"/>
</dbReference>
<evidence type="ECO:0000313" key="3">
    <source>
        <dbReference type="Proteomes" id="UP000075883"/>
    </source>
</evidence>
<dbReference type="AlphaFoldDB" id="A0A182LXK7"/>
<dbReference type="EMBL" id="AXCM01007439">
    <property type="status" value="NOT_ANNOTATED_CDS"/>
    <property type="molecule type" value="Genomic_DNA"/>
</dbReference>
<evidence type="ECO:0000313" key="2">
    <source>
        <dbReference type="EnsemblMetazoa" id="ACUA004381-PA"/>
    </source>
</evidence>
<protein>
    <submittedName>
        <fullName evidence="2">Uncharacterized protein</fullName>
    </submittedName>
</protein>
<reference evidence="2" key="2">
    <citation type="submission" date="2020-05" db="UniProtKB">
        <authorList>
            <consortium name="EnsemblMetazoa"/>
        </authorList>
    </citation>
    <scope>IDENTIFICATION</scope>
    <source>
        <strain evidence="2">A-37</strain>
    </source>
</reference>
<dbReference type="EnsemblMetazoa" id="ACUA004381-RA">
    <property type="protein sequence ID" value="ACUA004381-PA"/>
    <property type="gene ID" value="ACUA004381"/>
</dbReference>
<feature type="region of interest" description="Disordered" evidence="1">
    <location>
        <begin position="1"/>
        <end position="34"/>
    </location>
</feature>